<evidence type="ECO:0000256" key="5">
    <source>
        <dbReference type="ARBA" id="ARBA00023049"/>
    </source>
</evidence>
<dbReference type="EMBL" id="JAOPGA020000003">
    <property type="protein sequence ID" value="KAL0476298.1"/>
    <property type="molecule type" value="Genomic_DNA"/>
</dbReference>
<dbReference type="GO" id="GO:0046872">
    <property type="term" value="F:metal ion binding"/>
    <property type="evidence" value="ECO:0007669"/>
    <property type="project" value="UniProtKB-KW"/>
</dbReference>
<comment type="similarity">
    <text evidence="6">Belongs to the peptidase M48 family.</text>
</comment>
<dbReference type="Gene3D" id="3.30.2010.10">
    <property type="entry name" value="Metalloproteases ('zincins'), catalytic domain"/>
    <property type="match status" value="1"/>
</dbReference>
<protein>
    <submittedName>
        <fullName evidence="8">Oma1</fullName>
    </submittedName>
</protein>
<evidence type="ECO:0000256" key="2">
    <source>
        <dbReference type="ARBA" id="ARBA00022723"/>
    </source>
</evidence>
<accession>A0AAW2YGM7</accession>
<comment type="cofactor">
    <cofactor evidence="6">
        <name>Zn(2+)</name>
        <dbReference type="ChEBI" id="CHEBI:29105"/>
    </cofactor>
    <text evidence="6">Binds 1 zinc ion per subunit.</text>
</comment>
<dbReference type="GO" id="GO:0004222">
    <property type="term" value="F:metalloendopeptidase activity"/>
    <property type="evidence" value="ECO:0007669"/>
    <property type="project" value="InterPro"/>
</dbReference>
<reference evidence="8 9" key="1">
    <citation type="submission" date="2024-03" db="EMBL/GenBank/DDBJ databases">
        <title>The Acrasis kona genome and developmental transcriptomes reveal deep origins of eukaryotic multicellular pathways.</title>
        <authorList>
            <person name="Sheikh S."/>
            <person name="Fu C.-J."/>
            <person name="Brown M.W."/>
            <person name="Baldauf S.L."/>
        </authorList>
    </citation>
    <scope>NUCLEOTIDE SEQUENCE [LARGE SCALE GENOMIC DNA]</scope>
    <source>
        <strain evidence="8 9">ATCC MYA-3509</strain>
    </source>
</reference>
<organism evidence="8 9">
    <name type="scientific">Acrasis kona</name>
    <dbReference type="NCBI Taxonomy" id="1008807"/>
    <lineage>
        <taxon>Eukaryota</taxon>
        <taxon>Discoba</taxon>
        <taxon>Heterolobosea</taxon>
        <taxon>Tetramitia</taxon>
        <taxon>Eutetramitia</taxon>
        <taxon>Acrasidae</taxon>
        <taxon>Acrasis</taxon>
    </lineage>
</organism>
<sequence>MLSRLILPIRTNRIKINVQLKALSTRGYKNTSILFNENENKAVQKMEYERFNTGPSFFTRYRNAIYGSLIVLGVYIVASIKKDPVFGRYRVHLFSLDGRGKSSYESLQNQYKVLPDDHPYSKQLERVAKRLIKAAPGSNFNWEVCCLDDPTQNAACLPGGKIVFWKGIMDLLGDDDTQIAAVMAHEISHALLQHHNSQIGILFLPIRLFLGLMGFGTYSANLLLAAGVTSFSRTNEHDADILGMYIMSRACYNPNKAKNTFYKLKSIPGINKYLSTHPTHGDRVELMNKNATNAVQEGMKCCQYKNNEEYLRDNIPVWHSGLKQIVVKN</sequence>
<evidence type="ECO:0000256" key="1">
    <source>
        <dbReference type="ARBA" id="ARBA00022670"/>
    </source>
</evidence>
<gene>
    <name evidence="8" type="ORF">AKO1_006331</name>
</gene>
<dbReference type="PANTHER" id="PTHR22726">
    <property type="entry name" value="METALLOENDOPEPTIDASE OMA1"/>
    <property type="match status" value="1"/>
</dbReference>
<dbReference type="CDD" id="cd07331">
    <property type="entry name" value="M48C_Oma1_like"/>
    <property type="match status" value="1"/>
</dbReference>
<feature type="domain" description="Peptidase M48" evidence="7">
    <location>
        <begin position="122"/>
        <end position="287"/>
    </location>
</feature>
<dbReference type="Pfam" id="PF01435">
    <property type="entry name" value="Peptidase_M48"/>
    <property type="match status" value="1"/>
</dbReference>
<evidence type="ECO:0000256" key="6">
    <source>
        <dbReference type="RuleBase" id="RU003983"/>
    </source>
</evidence>
<keyword evidence="3 6" id="KW-0378">Hydrolase</keyword>
<proteinExistence type="inferred from homology"/>
<evidence type="ECO:0000313" key="8">
    <source>
        <dbReference type="EMBL" id="KAL0476298.1"/>
    </source>
</evidence>
<dbReference type="InterPro" id="IPR051156">
    <property type="entry name" value="Mito/Outer_Membr_Metalloprot"/>
</dbReference>
<keyword evidence="5 6" id="KW-0482">Metalloprotease</keyword>
<keyword evidence="9" id="KW-1185">Reference proteome</keyword>
<keyword evidence="4 6" id="KW-0862">Zinc</keyword>
<dbReference type="Proteomes" id="UP001431209">
    <property type="component" value="Unassembled WGS sequence"/>
</dbReference>
<dbReference type="AlphaFoldDB" id="A0AAW2YGM7"/>
<comment type="caution">
    <text evidence="8">The sequence shown here is derived from an EMBL/GenBank/DDBJ whole genome shotgun (WGS) entry which is preliminary data.</text>
</comment>
<evidence type="ECO:0000256" key="4">
    <source>
        <dbReference type="ARBA" id="ARBA00022833"/>
    </source>
</evidence>
<evidence type="ECO:0000313" key="9">
    <source>
        <dbReference type="Proteomes" id="UP001431209"/>
    </source>
</evidence>
<name>A0AAW2YGM7_9EUKA</name>
<evidence type="ECO:0000259" key="7">
    <source>
        <dbReference type="Pfam" id="PF01435"/>
    </source>
</evidence>
<keyword evidence="1 6" id="KW-0645">Protease</keyword>
<dbReference type="GO" id="GO:0051603">
    <property type="term" value="P:proteolysis involved in protein catabolic process"/>
    <property type="evidence" value="ECO:0007669"/>
    <property type="project" value="TreeGrafter"/>
</dbReference>
<dbReference type="PANTHER" id="PTHR22726:SF1">
    <property type="entry name" value="METALLOENDOPEPTIDASE OMA1, MITOCHONDRIAL"/>
    <property type="match status" value="1"/>
</dbReference>
<keyword evidence="2" id="KW-0479">Metal-binding</keyword>
<evidence type="ECO:0000256" key="3">
    <source>
        <dbReference type="ARBA" id="ARBA00022801"/>
    </source>
</evidence>
<dbReference type="InterPro" id="IPR001915">
    <property type="entry name" value="Peptidase_M48"/>
</dbReference>
<dbReference type="GO" id="GO:0016020">
    <property type="term" value="C:membrane"/>
    <property type="evidence" value="ECO:0007669"/>
    <property type="project" value="TreeGrafter"/>
</dbReference>